<dbReference type="PANTHER" id="PTHR46620">
    <property type="entry name" value="J DOMAIN-CONTAINING PROTEIN SPF31"/>
    <property type="match status" value="1"/>
</dbReference>
<dbReference type="PROSITE" id="PS50076">
    <property type="entry name" value="DNAJ_2"/>
    <property type="match status" value="1"/>
</dbReference>
<proteinExistence type="predicted"/>
<organism evidence="2 3">
    <name type="scientific">[Candida] railenensis</name>
    <dbReference type="NCBI Taxonomy" id="45579"/>
    <lineage>
        <taxon>Eukaryota</taxon>
        <taxon>Fungi</taxon>
        <taxon>Dikarya</taxon>
        <taxon>Ascomycota</taxon>
        <taxon>Saccharomycotina</taxon>
        <taxon>Pichiomycetes</taxon>
        <taxon>Debaryomycetaceae</taxon>
        <taxon>Kurtzmaniella</taxon>
    </lineage>
</organism>
<dbReference type="Gene3D" id="1.10.287.110">
    <property type="entry name" value="DnaJ domain"/>
    <property type="match status" value="1"/>
</dbReference>
<evidence type="ECO:0000313" key="2">
    <source>
        <dbReference type="EMBL" id="CAH2354901.1"/>
    </source>
</evidence>
<dbReference type="OrthoDB" id="342454at2759"/>
<sequence>MSVDSILNAEQSALNKDHEIDRILSTCRWDYFAILEIDPLKLGQDDFYDELANKVKRSYRKKTLSVHPDKVSNPKAPQAFEKLKRAELVLNSSNNNSDSSEDVDNAETKSLVNEKERLIAIYKDANETIGRKTESVSQVEVQSLVAKILEEELRSENIEKEFEQRQEAQKMKELAKIRKERELKKKMESKWEDDRDVRVKNWRDYSSKVEKKKKKVKKSKVLA</sequence>
<evidence type="ECO:0000313" key="3">
    <source>
        <dbReference type="Proteomes" id="UP000837801"/>
    </source>
</evidence>
<dbReference type="InterPro" id="IPR036869">
    <property type="entry name" value="J_dom_sf"/>
</dbReference>
<keyword evidence="3" id="KW-1185">Reference proteome</keyword>
<dbReference type="PANTHER" id="PTHR46620:SF1">
    <property type="entry name" value="J DOMAIN-CONTAINING PROTEIN SPF31"/>
    <property type="match status" value="1"/>
</dbReference>
<dbReference type="EMBL" id="CAKXYY010000019">
    <property type="protein sequence ID" value="CAH2354901.1"/>
    <property type="molecule type" value="Genomic_DNA"/>
</dbReference>
<dbReference type="SUPFAM" id="SSF46565">
    <property type="entry name" value="Chaperone J-domain"/>
    <property type="match status" value="1"/>
</dbReference>
<evidence type="ECO:0000259" key="1">
    <source>
        <dbReference type="PROSITE" id="PS50076"/>
    </source>
</evidence>
<dbReference type="Proteomes" id="UP000837801">
    <property type="component" value="Unassembled WGS sequence"/>
</dbReference>
<feature type="domain" description="J" evidence="1">
    <location>
        <begin position="30"/>
        <end position="95"/>
    </location>
</feature>
<comment type="caution">
    <text evidence="2">The sequence shown here is derived from an EMBL/GenBank/DDBJ whole genome shotgun (WGS) entry which is preliminary data.</text>
</comment>
<dbReference type="AlphaFoldDB" id="A0A9P0QSR3"/>
<reference evidence="2" key="1">
    <citation type="submission" date="2022-03" db="EMBL/GenBank/DDBJ databases">
        <authorList>
            <person name="Legras J.-L."/>
            <person name="Devillers H."/>
            <person name="Grondin C."/>
        </authorList>
    </citation>
    <scope>NUCLEOTIDE SEQUENCE</scope>
    <source>
        <strain evidence="2">CLIB 1423</strain>
    </source>
</reference>
<accession>A0A9P0QSR3</accession>
<dbReference type="CDD" id="cd06257">
    <property type="entry name" value="DnaJ"/>
    <property type="match status" value="1"/>
</dbReference>
<dbReference type="InterPro" id="IPR001623">
    <property type="entry name" value="DnaJ_domain"/>
</dbReference>
<gene>
    <name evidence="2" type="ORF">CLIB1423_19S02190</name>
</gene>
<protein>
    <recommendedName>
        <fullName evidence="1">J domain-containing protein</fullName>
    </recommendedName>
</protein>
<dbReference type="Pfam" id="PF00226">
    <property type="entry name" value="DnaJ"/>
    <property type="match status" value="1"/>
</dbReference>
<name>A0A9P0QSR3_9ASCO</name>